<dbReference type="InterPro" id="IPR013083">
    <property type="entry name" value="Znf_RING/FYVE/PHD"/>
</dbReference>
<keyword evidence="4" id="KW-0862">Zinc</keyword>
<dbReference type="Gene3D" id="3.30.160.60">
    <property type="entry name" value="Classic Zinc Finger"/>
    <property type="match status" value="1"/>
</dbReference>
<keyword evidence="3 6" id="KW-0863">Zinc-finger</keyword>
<keyword evidence="7" id="KW-0175">Coiled coil</keyword>
<evidence type="ECO:0008006" key="12">
    <source>
        <dbReference type="Google" id="ProtNLM"/>
    </source>
</evidence>
<dbReference type="SUPFAM" id="SSF57845">
    <property type="entry name" value="B-box zinc-binding domain"/>
    <property type="match status" value="1"/>
</dbReference>
<dbReference type="InterPro" id="IPR006574">
    <property type="entry name" value="PRY"/>
</dbReference>
<dbReference type="SUPFAM" id="SSF57850">
    <property type="entry name" value="RING/U-box"/>
    <property type="match status" value="1"/>
</dbReference>
<evidence type="ECO:0000259" key="8">
    <source>
        <dbReference type="PROSITE" id="PS50089"/>
    </source>
</evidence>
<reference evidence="10 11" key="1">
    <citation type="submission" date="2021-07" db="EMBL/GenBank/DDBJ databases">
        <authorList>
            <person name="Palmer J.M."/>
        </authorList>
    </citation>
    <scope>NUCLEOTIDE SEQUENCE [LARGE SCALE GENOMIC DNA]</scope>
    <source>
        <strain evidence="10 11">AT_MEX2019</strain>
        <tissue evidence="10">Muscle</tissue>
    </source>
</reference>
<gene>
    <name evidence="10" type="ORF">ATANTOWER_000969</name>
</gene>
<dbReference type="Pfam" id="PF13765">
    <property type="entry name" value="PRY"/>
    <property type="match status" value="1"/>
</dbReference>
<feature type="domain" description="B30.2/SPRY" evidence="9">
    <location>
        <begin position="355"/>
        <end position="550"/>
    </location>
</feature>
<dbReference type="CDD" id="cd19769">
    <property type="entry name" value="Bbox2_TRIM16-like"/>
    <property type="match status" value="1"/>
</dbReference>
<evidence type="ECO:0000256" key="6">
    <source>
        <dbReference type="PROSITE-ProRule" id="PRU00175"/>
    </source>
</evidence>
<dbReference type="Proteomes" id="UP001345963">
    <property type="component" value="Unassembled WGS sequence"/>
</dbReference>
<protein>
    <recommendedName>
        <fullName evidence="12">Tripartite motif-containing protein 16-like</fullName>
    </recommendedName>
</protein>
<organism evidence="10 11">
    <name type="scientific">Ataeniobius toweri</name>
    <dbReference type="NCBI Taxonomy" id="208326"/>
    <lineage>
        <taxon>Eukaryota</taxon>
        <taxon>Metazoa</taxon>
        <taxon>Chordata</taxon>
        <taxon>Craniata</taxon>
        <taxon>Vertebrata</taxon>
        <taxon>Euteleostomi</taxon>
        <taxon>Actinopterygii</taxon>
        <taxon>Neopterygii</taxon>
        <taxon>Teleostei</taxon>
        <taxon>Neoteleostei</taxon>
        <taxon>Acanthomorphata</taxon>
        <taxon>Ovalentaria</taxon>
        <taxon>Atherinomorphae</taxon>
        <taxon>Cyprinodontiformes</taxon>
        <taxon>Goodeidae</taxon>
        <taxon>Ataeniobius</taxon>
    </lineage>
</organism>
<evidence type="ECO:0000256" key="7">
    <source>
        <dbReference type="SAM" id="Coils"/>
    </source>
</evidence>
<dbReference type="InterPro" id="IPR051051">
    <property type="entry name" value="E3_ubiq-ligase_TRIM/RNF"/>
</dbReference>
<dbReference type="PROSITE" id="PS00518">
    <property type="entry name" value="ZF_RING_1"/>
    <property type="match status" value="1"/>
</dbReference>
<evidence type="ECO:0000313" key="11">
    <source>
        <dbReference type="Proteomes" id="UP001345963"/>
    </source>
</evidence>
<proteinExistence type="predicted"/>
<dbReference type="EMBL" id="JAHUTI010020767">
    <property type="protein sequence ID" value="MED6239042.1"/>
    <property type="molecule type" value="Genomic_DNA"/>
</dbReference>
<dbReference type="InterPro" id="IPR000315">
    <property type="entry name" value="Znf_B-box"/>
</dbReference>
<dbReference type="PANTHER" id="PTHR25465:SF5">
    <property type="entry name" value="E3 UBIQUITIN_ISG15 LIGASE TRIM25-RELATED"/>
    <property type="match status" value="1"/>
</dbReference>
<evidence type="ECO:0000256" key="4">
    <source>
        <dbReference type="ARBA" id="ARBA00022833"/>
    </source>
</evidence>
<dbReference type="PROSITE" id="PS50089">
    <property type="entry name" value="ZF_RING_2"/>
    <property type="match status" value="1"/>
</dbReference>
<evidence type="ECO:0000256" key="5">
    <source>
        <dbReference type="ARBA" id="ARBA00022859"/>
    </source>
</evidence>
<dbReference type="InterPro" id="IPR001870">
    <property type="entry name" value="B30.2/SPRY"/>
</dbReference>
<dbReference type="InterPro" id="IPR058030">
    <property type="entry name" value="TRIM8/14/16/25/29/45/65_CC"/>
</dbReference>
<name>A0ABU7ALG1_9TELE</name>
<accession>A0ABU7ALG1</accession>
<keyword evidence="11" id="KW-1185">Reference proteome</keyword>
<dbReference type="Gene3D" id="3.30.40.10">
    <property type="entry name" value="Zinc/RING finger domain, C3HC4 (zinc finger)"/>
    <property type="match status" value="1"/>
</dbReference>
<dbReference type="PROSITE" id="PS50188">
    <property type="entry name" value="B302_SPRY"/>
    <property type="match status" value="1"/>
</dbReference>
<dbReference type="SMART" id="SM00336">
    <property type="entry name" value="BBOX"/>
    <property type="match status" value="1"/>
</dbReference>
<dbReference type="PANTHER" id="PTHR25465">
    <property type="entry name" value="B-BOX DOMAIN CONTAINING"/>
    <property type="match status" value="1"/>
</dbReference>
<dbReference type="PRINTS" id="PR01407">
    <property type="entry name" value="BUTYPHLNCDUF"/>
</dbReference>
<dbReference type="CDD" id="cd19802">
    <property type="entry name" value="Bbox1_TRIM8-like"/>
    <property type="match status" value="1"/>
</dbReference>
<dbReference type="Pfam" id="PF00643">
    <property type="entry name" value="zf-B_box"/>
    <property type="match status" value="1"/>
</dbReference>
<dbReference type="CDD" id="cd16040">
    <property type="entry name" value="SPRY_PRY_SNTX"/>
    <property type="match status" value="1"/>
</dbReference>
<keyword evidence="1" id="KW-0399">Innate immunity</keyword>
<dbReference type="InterPro" id="IPR001841">
    <property type="entry name" value="Znf_RING"/>
</dbReference>
<dbReference type="Gene3D" id="2.60.120.920">
    <property type="match status" value="1"/>
</dbReference>
<evidence type="ECO:0000259" key="9">
    <source>
        <dbReference type="PROSITE" id="PS50188"/>
    </source>
</evidence>
<dbReference type="SMART" id="SM00449">
    <property type="entry name" value="SPRY"/>
    <property type="match status" value="1"/>
</dbReference>
<feature type="coiled-coil region" evidence="7">
    <location>
        <begin position="197"/>
        <end position="285"/>
    </location>
</feature>
<feature type="domain" description="RING-type" evidence="8">
    <location>
        <begin position="15"/>
        <end position="58"/>
    </location>
</feature>
<keyword evidence="5" id="KW-0391">Immunity</keyword>
<dbReference type="SMART" id="SM00589">
    <property type="entry name" value="PRY"/>
    <property type="match status" value="1"/>
</dbReference>
<dbReference type="InterPro" id="IPR013320">
    <property type="entry name" value="ConA-like_dom_sf"/>
</dbReference>
<evidence type="ECO:0000256" key="1">
    <source>
        <dbReference type="ARBA" id="ARBA00022588"/>
    </source>
</evidence>
<evidence type="ECO:0000256" key="2">
    <source>
        <dbReference type="ARBA" id="ARBA00022723"/>
    </source>
</evidence>
<dbReference type="Pfam" id="PF15227">
    <property type="entry name" value="zf-C3HC4_4"/>
    <property type="match status" value="1"/>
</dbReference>
<keyword evidence="2" id="KW-0479">Metal-binding</keyword>
<dbReference type="InterPro" id="IPR003877">
    <property type="entry name" value="SPRY_dom"/>
</dbReference>
<dbReference type="Gene3D" id="4.10.830.40">
    <property type="match status" value="1"/>
</dbReference>
<dbReference type="InterPro" id="IPR043136">
    <property type="entry name" value="B30.2/SPRY_sf"/>
</dbReference>
<dbReference type="InterPro" id="IPR017907">
    <property type="entry name" value="Znf_RING_CS"/>
</dbReference>
<dbReference type="SMART" id="SM00184">
    <property type="entry name" value="RING"/>
    <property type="match status" value="1"/>
</dbReference>
<dbReference type="Pfam" id="PF25600">
    <property type="entry name" value="TRIM_CC"/>
    <property type="match status" value="1"/>
</dbReference>
<dbReference type="InterPro" id="IPR003879">
    <property type="entry name" value="Butyrophylin_SPRY"/>
</dbReference>
<dbReference type="Pfam" id="PF00622">
    <property type="entry name" value="SPRY"/>
    <property type="match status" value="1"/>
</dbReference>
<dbReference type="SUPFAM" id="SSF49899">
    <property type="entry name" value="Concanavalin A-like lectins/glucanases"/>
    <property type="match status" value="1"/>
</dbReference>
<evidence type="ECO:0000313" key="10">
    <source>
        <dbReference type="EMBL" id="MED6239042.1"/>
    </source>
</evidence>
<sequence length="582" mass="67363">MAQQALKLEQDKLCCSICLDLMKDPATIPCGHSYCLNCIKKYWDEENQKEIHSCPQCRQTFRPRPDLVRNTVLADLVEEKRKVRPQAAPGDPNSVKCGDVECDFCTERKLKAVKSCLQCLVSYCEQHLQPHFNIAALKKHKLVEPSNKLEDSVCPLHSEVMKIFCRTDQSCICYLCLMDERKGHKTLSAAAEMSNKQKDLEVSQEKVQQRIQEKQKEVKKLQQVVEDINQSADKAVRDSEKIFTDVKQQIRSRQKSEVNKVNELQERLEQKIKELRRRTTVLEELSQTKDHIQFLQSYSSLSRLSEAADLTHINVQSLTFNQDAEGTVSELREKLQDVLSEEWTQVPPTGTDMDVLVPQAEPKTREEFLEYVCALSLSPRTSHNWVRVENNLRAKYQYVNYVFHDHPDKFSDWPQILCRESLTDRCYWEVEWKAEGSWDVFIAVSYKEIKRKGDESVFGNNKKSWALQCCNQGYEFRHDCIRTLVSGPISSRVGVYLDYSAGILSFYGISDNIMTLLHRVQTMFARPLCPGFGLYGTTCAEFVDFFLQKIINLIKIILLYLHHQQIITHFYSSKGNVKMAKQ</sequence>
<comment type="caution">
    <text evidence="10">The sequence shown here is derived from an EMBL/GenBank/DDBJ whole genome shotgun (WGS) entry which is preliminary data.</text>
</comment>
<evidence type="ECO:0000256" key="3">
    <source>
        <dbReference type="ARBA" id="ARBA00022771"/>
    </source>
</evidence>